<reference evidence="2" key="1">
    <citation type="submission" date="2020-12" db="EMBL/GenBank/DDBJ databases">
        <title>Prauserella sp. ASG 168, a novel actinomycete isolated from cave rock.</title>
        <authorList>
            <person name="Suriyachadkun C."/>
        </authorList>
    </citation>
    <scope>NUCLEOTIDE SEQUENCE</scope>
    <source>
        <strain evidence="2">ASG 168</strain>
    </source>
</reference>
<evidence type="ECO:0000313" key="3">
    <source>
        <dbReference type="Proteomes" id="UP000635245"/>
    </source>
</evidence>
<feature type="transmembrane region" description="Helical" evidence="1">
    <location>
        <begin position="41"/>
        <end position="64"/>
    </location>
</feature>
<feature type="transmembrane region" description="Helical" evidence="1">
    <location>
        <begin position="320"/>
        <end position="339"/>
    </location>
</feature>
<feature type="transmembrane region" description="Helical" evidence="1">
    <location>
        <begin position="244"/>
        <end position="263"/>
    </location>
</feature>
<dbReference type="RefSeq" id="WP_200321039.1">
    <property type="nucleotide sequence ID" value="NZ_JAENJH010000005.1"/>
</dbReference>
<sequence>MSGPAESAPLADDERAELERLRAEVEALRTRRPPRRVPWRAIGAAVLGVLGCLLTLVSLLSVWVNNQVSDTDRFVATMSPVIREQSVRAAITDRLTAAVFTHLDVSALTDRAVTALAQRGVPPEAIGPLRGLSGPLESSVHGFVHERIGAVVASPTVAELWDRAIRTGHGQLNAVLSGDNPNVVVSNGEVRLDLAPFVAEVKQQLVAEGFTVADRIPDLHPTITVANARTLERGRTVYSVLDQAAAWLPWVTAVVLAAAVYLARDRRRALVHIGLGIATAMLVLAGALLVVRGIVVGAVPDRSVTAVGDVYDTVVRFLRGGLRTLFAVGVVLALGAFVTGPSVAAVRLRAGTAAAIAWLRGGGARAGLRTGRVGPWVHTYRGVLRTGAVAVAMLVFVFLDRPSGVTVLVIALLLLLCLAVIQFLDQPAAPQRPDG</sequence>
<organism evidence="2 3">
    <name type="scientific">Prauserella cavernicola</name>
    <dbReference type="NCBI Taxonomy" id="2800127"/>
    <lineage>
        <taxon>Bacteria</taxon>
        <taxon>Bacillati</taxon>
        <taxon>Actinomycetota</taxon>
        <taxon>Actinomycetes</taxon>
        <taxon>Pseudonocardiales</taxon>
        <taxon>Pseudonocardiaceae</taxon>
        <taxon>Prauserella</taxon>
    </lineage>
</organism>
<keyword evidence="1" id="KW-0472">Membrane</keyword>
<keyword evidence="1" id="KW-1133">Transmembrane helix</keyword>
<evidence type="ECO:0000256" key="1">
    <source>
        <dbReference type="SAM" id="Phobius"/>
    </source>
</evidence>
<feature type="transmembrane region" description="Helical" evidence="1">
    <location>
        <begin position="382"/>
        <end position="399"/>
    </location>
</feature>
<name>A0A934QV11_9PSEU</name>
<dbReference type="EMBL" id="JAENJH010000005">
    <property type="protein sequence ID" value="MBK1786980.1"/>
    <property type="molecule type" value="Genomic_DNA"/>
</dbReference>
<feature type="transmembrane region" description="Helical" evidence="1">
    <location>
        <begin position="405"/>
        <end position="424"/>
    </location>
</feature>
<dbReference type="Proteomes" id="UP000635245">
    <property type="component" value="Unassembled WGS sequence"/>
</dbReference>
<gene>
    <name evidence="2" type="ORF">JHE00_21865</name>
</gene>
<evidence type="ECO:0008006" key="4">
    <source>
        <dbReference type="Google" id="ProtNLM"/>
    </source>
</evidence>
<keyword evidence="3" id="KW-1185">Reference proteome</keyword>
<feature type="transmembrane region" description="Helical" evidence="1">
    <location>
        <begin position="275"/>
        <end position="300"/>
    </location>
</feature>
<comment type="caution">
    <text evidence="2">The sequence shown here is derived from an EMBL/GenBank/DDBJ whole genome shotgun (WGS) entry which is preliminary data.</text>
</comment>
<dbReference type="AlphaFoldDB" id="A0A934QV11"/>
<proteinExistence type="predicted"/>
<protein>
    <recommendedName>
        <fullName evidence="4">Integral membrane protein</fullName>
    </recommendedName>
</protein>
<accession>A0A934QV11</accession>
<keyword evidence="1" id="KW-0812">Transmembrane</keyword>
<evidence type="ECO:0000313" key="2">
    <source>
        <dbReference type="EMBL" id="MBK1786980.1"/>
    </source>
</evidence>